<protein>
    <recommendedName>
        <fullName evidence="2">Aminoglycoside phosphotransferase domain-containing protein</fullName>
    </recommendedName>
</protein>
<dbReference type="InterPro" id="IPR011009">
    <property type="entry name" value="Kinase-like_dom_sf"/>
</dbReference>
<keyword evidence="4" id="KW-1185">Reference proteome</keyword>
<feature type="domain" description="Aminoglycoside phosphotransferase" evidence="2">
    <location>
        <begin position="37"/>
        <end position="154"/>
    </location>
</feature>
<feature type="region of interest" description="Disordered" evidence="1">
    <location>
        <begin position="156"/>
        <end position="199"/>
    </location>
</feature>
<dbReference type="Gene3D" id="3.30.200.20">
    <property type="entry name" value="Phosphorylase Kinase, domain 1"/>
    <property type="match status" value="1"/>
</dbReference>
<reference evidence="3" key="1">
    <citation type="journal article" date="2023" name="Int. J. Syst. Evol. Microbiol.">
        <title>Streptomyces meridianus sp. nov. isolated from brackish water of the Tagus estuary in Alcochete, Portugal.</title>
        <authorList>
            <person name="Santos J.D.N."/>
            <person name="Klimek D."/>
            <person name="Calusinska M."/>
            <person name="Lobo Da Cunha A."/>
            <person name="Catita J."/>
            <person name="Goncalves H."/>
            <person name="Gonzalez I."/>
            <person name="Reyes F."/>
            <person name="Lage O.M."/>
        </authorList>
    </citation>
    <scope>NUCLEOTIDE SEQUENCE</scope>
    <source>
        <strain evidence="3">MTZ3.1</strain>
    </source>
</reference>
<feature type="compositionally biased region" description="Low complexity" evidence="1">
    <location>
        <begin position="167"/>
        <end position="180"/>
    </location>
</feature>
<comment type="caution">
    <text evidence="3">The sequence shown here is derived from an EMBL/GenBank/DDBJ whole genome shotgun (WGS) entry which is preliminary data.</text>
</comment>
<evidence type="ECO:0000313" key="3">
    <source>
        <dbReference type="EMBL" id="MCM2580100.1"/>
    </source>
</evidence>
<dbReference type="SUPFAM" id="SSF56112">
    <property type="entry name" value="Protein kinase-like (PK-like)"/>
    <property type="match status" value="1"/>
</dbReference>
<evidence type="ECO:0000256" key="1">
    <source>
        <dbReference type="SAM" id="MobiDB-lite"/>
    </source>
</evidence>
<evidence type="ECO:0000313" key="4">
    <source>
        <dbReference type="Proteomes" id="UP001167160"/>
    </source>
</evidence>
<evidence type="ECO:0000259" key="2">
    <source>
        <dbReference type="Pfam" id="PF01636"/>
    </source>
</evidence>
<dbReference type="InterPro" id="IPR002575">
    <property type="entry name" value="Aminoglycoside_PTrfase"/>
</dbReference>
<dbReference type="Proteomes" id="UP001167160">
    <property type="component" value="Unassembled WGS sequence"/>
</dbReference>
<dbReference type="Pfam" id="PF01636">
    <property type="entry name" value="APH"/>
    <property type="match status" value="1"/>
</dbReference>
<name>A0ABT0XCI9_9ACTN</name>
<dbReference type="Gene3D" id="3.90.1200.10">
    <property type="match status" value="1"/>
</dbReference>
<proteinExistence type="predicted"/>
<dbReference type="EMBL" id="JAMQGM010000051">
    <property type="protein sequence ID" value="MCM2580100.1"/>
    <property type="molecule type" value="Genomic_DNA"/>
</dbReference>
<organism evidence="3 4">
    <name type="scientific">Streptomyces meridianus</name>
    <dbReference type="NCBI Taxonomy" id="2938945"/>
    <lineage>
        <taxon>Bacteria</taxon>
        <taxon>Bacillati</taxon>
        <taxon>Actinomycetota</taxon>
        <taxon>Actinomycetes</taxon>
        <taxon>Kitasatosporales</taxon>
        <taxon>Streptomycetaceae</taxon>
        <taxon>Streptomyces</taxon>
    </lineage>
</organism>
<sequence>MIAMAPQGPVDIPPAVSEFASGRPVKAVWKNGLGGLTFRVGSGDTPHFLKWTPRGSGIGPCAEATRLRWAADCTAVPNVVGTGADDTGSWMVTDGLPGRRMAVDDHWKRDPATAVHAIGTGLRALHTRLPVADCPFDWSAEQRLKAVRARAADGRTLPADWSPTTVTSARSSMLSASSPTSRRRTGSSFATETPALPTP</sequence>
<gene>
    <name evidence="3" type="ORF">M1E25_22585</name>
</gene>
<accession>A0ABT0XCI9</accession>